<protein>
    <submittedName>
        <fullName evidence="1">Uncharacterized protein</fullName>
    </submittedName>
</protein>
<sequence length="90" mass="10451">MLLEVQQDKTLIYYECTKFLPALGPYGLIIKDESGKEYDLGKDSVKDLGDNKFVAEMKPLDKAKKYMIMAVDFEKMYDVRDDLKFTINVK</sequence>
<gene>
    <name evidence="1" type="ORF">C1I91_19350</name>
</gene>
<dbReference type="KEGG" id="cmah:C1I91_19350"/>
<evidence type="ECO:0000313" key="1">
    <source>
        <dbReference type="EMBL" id="QAA33619.1"/>
    </source>
</evidence>
<proteinExistence type="predicted"/>
<dbReference type="Proteomes" id="UP000286268">
    <property type="component" value="Chromosome"/>
</dbReference>
<name>A0A3R5UH65_9CLOT</name>
<evidence type="ECO:0000313" key="2">
    <source>
        <dbReference type="Proteomes" id="UP000286268"/>
    </source>
</evidence>
<organism evidence="1 2">
    <name type="scientific">Clostridium manihotivorum</name>
    <dbReference type="NCBI Taxonomy" id="2320868"/>
    <lineage>
        <taxon>Bacteria</taxon>
        <taxon>Bacillati</taxon>
        <taxon>Bacillota</taxon>
        <taxon>Clostridia</taxon>
        <taxon>Eubacteriales</taxon>
        <taxon>Clostridiaceae</taxon>
        <taxon>Clostridium</taxon>
    </lineage>
</organism>
<reference evidence="1 2" key="1">
    <citation type="submission" date="2018-01" db="EMBL/GenBank/DDBJ databases">
        <title>Genome Sequencing and Assembly of Anaerobacter polyendosporus strain CT4.</title>
        <authorList>
            <person name="Tachaapaikoon C."/>
            <person name="Sutheeworapong S."/>
            <person name="Jenjaroenpun P."/>
            <person name="Wongsurawat T."/>
            <person name="Nookeaw I."/>
            <person name="Cheawchanlertfa P."/>
            <person name="Kosugi A."/>
            <person name="Cheevadhanarak S."/>
            <person name="Ratanakhanokchai K."/>
        </authorList>
    </citation>
    <scope>NUCLEOTIDE SEQUENCE [LARGE SCALE GENOMIC DNA]</scope>
    <source>
        <strain evidence="1 2">CT4</strain>
    </source>
</reference>
<accession>A0A3R5UH65</accession>
<dbReference type="EMBL" id="CP025746">
    <property type="protein sequence ID" value="QAA33619.1"/>
    <property type="molecule type" value="Genomic_DNA"/>
</dbReference>
<keyword evidence="2" id="KW-1185">Reference proteome</keyword>
<dbReference type="AlphaFoldDB" id="A0A3R5UH65"/>